<evidence type="ECO:0000313" key="2">
    <source>
        <dbReference type="Proteomes" id="UP001206983"/>
    </source>
</evidence>
<dbReference type="EMBL" id="JTEO01000002">
    <property type="protein sequence ID" value="MCQ6961915.1"/>
    <property type="molecule type" value="Genomic_DNA"/>
</dbReference>
<protein>
    <submittedName>
        <fullName evidence="1">Uncharacterized protein</fullName>
    </submittedName>
</protein>
<dbReference type="AlphaFoldDB" id="A0AAE3H8V8"/>
<accession>A0AAE3H8V8</accession>
<dbReference type="Proteomes" id="UP001206983">
    <property type="component" value="Unassembled WGS sequence"/>
</dbReference>
<proteinExistence type="predicted"/>
<organism evidence="1 2">
    <name type="scientific">Methanolobus chelungpuianus</name>
    <dbReference type="NCBI Taxonomy" id="502115"/>
    <lineage>
        <taxon>Archaea</taxon>
        <taxon>Methanobacteriati</taxon>
        <taxon>Methanobacteriota</taxon>
        <taxon>Stenosarchaea group</taxon>
        <taxon>Methanomicrobia</taxon>
        <taxon>Methanosarcinales</taxon>
        <taxon>Methanosarcinaceae</taxon>
        <taxon>Methanolobus</taxon>
    </lineage>
</organism>
<sequence length="69" mass="7861">MIIYYIFSLHVHKVLSIQAYIASTENDITDQCAFAGTYGSFQEKDKVFHARKIIHILSKDLILLASENS</sequence>
<gene>
    <name evidence="1" type="ORF">PV02_01645</name>
</gene>
<keyword evidence="2" id="KW-1185">Reference proteome</keyword>
<name>A0AAE3H8V8_9EURY</name>
<comment type="caution">
    <text evidence="1">The sequence shown here is derived from an EMBL/GenBank/DDBJ whole genome shotgun (WGS) entry which is preliminary data.</text>
</comment>
<evidence type="ECO:0000313" key="1">
    <source>
        <dbReference type="EMBL" id="MCQ6961915.1"/>
    </source>
</evidence>
<reference evidence="1 2" key="1">
    <citation type="journal article" date="2011" name="Appl. Environ. Microbiol.">
        <title>Methanogenic archaea isolated from Taiwan's Chelungpu fault.</title>
        <authorList>
            <person name="Wu S.Y."/>
            <person name="Lai M.C."/>
        </authorList>
    </citation>
    <scope>NUCLEOTIDE SEQUENCE [LARGE SCALE GENOMIC DNA]</scope>
    <source>
        <strain evidence="1 2">St545Mb</strain>
    </source>
</reference>